<feature type="binding site" evidence="11">
    <location>
        <position position="147"/>
    </location>
    <ligand>
        <name>Zn(2+)</name>
        <dbReference type="ChEBI" id="CHEBI:29105"/>
    </ligand>
</feature>
<evidence type="ECO:0000256" key="8">
    <source>
        <dbReference type="ARBA" id="ARBA00022917"/>
    </source>
</evidence>
<evidence type="ECO:0000256" key="3">
    <source>
        <dbReference type="ARBA" id="ARBA00008258"/>
    </source>
</evidence>
<dbReference type="NCBIfam" id="NF001100">
    <property type="entry name" value="PRK00133.1"/>
    <property type="match status" value="1"/>
</dbReference>
<comment type="catalytic activity">
    <reaction evidence="10 11">
        <text>tRNA(Met) + L-methionine + ATP = L-methionyl-tRNA(Met) + AMP + diphosphate</text>
        <dbReference type="Rhea" id="RHEA:13481"/>
        <dbReference type="Rhea" id="RHEA-COMP:9667"/>
        <dbReference type="Rhea" id="RHEA-COMP:9698"/>
        <dbReference type="ChEBI" id="CHEBI:30616"/>
        <dbReference type="ChEBI" id="CHEBI:33019"/>
        <dbReference type="ChEBI" id="CHEBI:57844"/>
        <dbReference type="ChEBI" id="CHEBI:78442"/>
        <dbReference type="ChEBI" id="CHEBI:78530"/>
        <dbReference type="ChEBI" id="CHEBI:456215"/>
        <dbReference type="EC" id="6.1.1.10"/>
    </reaction>
</comment>
<dbReference type="FunFam" id="2.20.28.20:FF:000001">
    <property type="entry name" value="Methionine--tRNA ligase"/>
    <property type="match status" value="1"/>
</dbReference>
<evidence type="ECO:0000256" key="5">
    <source>
        <dbReference type="ARBA" id="ARBA00022598"/>
    </source>
</evidence>
<dbReference type="Proteomes" id="UP000485367">
    <property type="component" value="Unassembled WGS sequence"/>
</dbReference>
<dbReference type="InterPro" id="IPR014758">
    <property type="entry name" value="Met-tRNA_synth"/>
</dbReference>
<dbReference type="AlphaFoldDB" id="A0A1V5SGG0"/>
<dbReference type="NCBIfam" id="TIGR00398">
    <property type="entry name" value="metG"/>
    <property type="match status" value="1"/>
</dbReference>
<feature type="domain" description="Methionyl-tRNA synthetase anticodon-binding" evidence="13">
    <location>
        <begin position="412"/>
        <end position="546"/>
    </location>
</feature>
<dbReference type="PRINTS" id="PR01041">
    <property type="entry name" value="TRNASYNTHMET"/>
</dbReference>
<dbReference type="InterPro" id="IPR015413">
    <property type="entry name" value="Methionyl/Leucyl_tRNA_Synth"/>
</dbReference>
<feature type="binding site" evidence="11">
    <location>
        <position position="144"/>
    </location>
    <ligand>
        <name>Zn(2+)</name>
        <dbReference type="ChEBI" id="CHEBI:29105"/>
    </ligand>
</feature>
<dbReference type="SUPFAM" id="SSF57770">
    <property type="entry name" value="Methionyl-tRNA synthetase (MetRS), Zn-domain"/>
    <property type="match status" value="1"/>
</dbReference>
<dbReference type="InterPro" id="IPR009080">
    <property type="entry name" value="tRNAsynth_Ia_anticodon-bd"/>
</dbReference>
<gene>
    <name evidence="11 14" type="primary">metG</name>
    <name evidence="14" type="ORF">BWY43_00185</name>
</gene>
<dbReference type="Gene3D" id="2.20.28.20">
    <property type="entry name" value="Methionyl-tRNA synthetase, Zn-domain"/>
    <property type="match status" value="1"/>
</dbReference>
<comment type="caution">
    <text evidence="14">The sequence shown here is derived from an EMBL/GenBank/DDBJ whole genome shotgun (WGS) entry which is preliminary data.</text>
</comment>
<keyword evidence="8 11" id="KW-0648">Protein biosynthesis</keyword>
<keyword evidence="6 11" id="KW-0547">Nucleotide-binding</keyword>
<comment type="subcellular location">
    <subcellularLocation>
        <location evidence="2 11">Cytoplasm</location>
    </subcellularLocation>
</comment>
<feature type="binding site" evidence="11">
    <location>
        <position position="160"/>
    </location>
    <ligand>
        <name>Zn(2+)</name>
        <dbReference type="ChEBI" id="CHEBI:29105"/>
    </ligand>
</feature>
<comment type="similarity">
    <text evidence="3 11">Belongs to the class-I aminoacyl-tRNA synthetase family. MetG type 1 subfamily.</text>
</comment>
<feature type="binding site" evidence="11">
    <location>
        <position position="157"/>
    </location>
    <ligand>
        <name>Zn(2+)</name>
        <dbReference type="ChEBI" id="CHEBI:29105"/>
    </ligand>
</feature>
<dbReference type="Gene3D" id="3.40.50.620">
    <property type="entry name" value="HUPs"/>
    <property type="match status" value="1"/>
</dbReference>
<dbReference type="CDD" id="cd07957">
    <property type="entry name" value="Anticodon_Ia_Met"/>
    <property type="match status" value="1"/>
</dbReference>
<keyword evidence="11" id="KW-0862">Zinc</keyword>
<feature type="short sequence motif" description="'HIGH' region" evidence="11">
    <location>
        <begin position="12"/>
        <end position="22"/>
    </location>
</feature>
<feature type="binding site" evidence="11">
    <location>
        <position position="336"/>
    </location>
    <ligand>
        <name>ATP</name>
        <dbReference type="ChEBI" id="CHEBI:30616"/>
    </ligand>
</feature>
<dbReference type="InterPro" id="IPR014729">
    <property type="entry name" value="Rossmann-like_a/b/a_fold"/>
</dbReference>
<keyword evidence="7 11" id="KW-0067">ATP-binding</keyword>
<dbReference type="Pfam" id="PF09334">
    <property type="entry name" value="tRNA-synt_1g"/>
    <property type="match status" value="1"/>
</dbReference>
<evidence type="ECO:0000256" key="10">
    <source>
        <dbReference type="ARBA" id="ARBA00047364"/>
    </source>
</evidence>
<comment type="function">
    <text evidence="1 11">Is required not only for elongation of protein synthesis but also for the initiation of all mRNA translation through initiator tRNA(fMet) aminoacylation.</text>
</comment>
<evidence type="ECO:0000256" key="9">
    <source>
        <dbReference type="ARBA" id="ARBA00023146"/>
    </source>
</evidence>
<evidence type="ECO:0000313" key="14">
    <source>
        <dbReference type="EMBL" id="OQA53112.1"/>
    </source>
</evidence>
<evidence type="ECO:0000256" key="1">
    <source>
        <dbReference type="ARBA" id="ARBA00003314"/>
    </source>
</evidence>
<dbReference type="InterPro" id="IPR033911">
    <property type="entry name" value="MetRS_core"/>
</dbReference>
<proteinExistence type="inferred from homology"/>
<evidence type="ECO:0000259" key="12">
    <source>
        <dbReference type="Pfam" id="PF09334"/>
    </source>
</evidence>
<keyword evidence="11" id="KW-0479">Metal-binding</keyword>
<dbReference type="SUPFAM" id="SSF47323">
    <property type="entry name" value="Anticodon-binding domain of a subclass of class I aminoacyl-tRNA synthetases"/>
    <property type="match status" value="1"/>
</dbReference>
<dbReference type="GO" id="GO:0006431">
    <property type="term" value="P:methionyl-tRNA aminoacylation"/>
    <property type="evidence" value="ECO:0007669"/>
    <property type="project" value="UniProtKB-UniRule"/>
</dbReference>
<dbReference type="PANTHER" id="PTHR45765">
    <property type="entry name" value="METHIONINE--TRNA LIGASE"/>
    <property type="match status" value="1"/>
</dbReference>
<dbReference type="HAMAP" id="MF_00098">
    <property type="entry name" value="Met_tRNA_synth_type1"/>
    <property type="match status" value="1"/>
</dbReference>
<name>A0A1V5SGG0_9BACT</name>
<dbReference type="GO" id="GO:0005524">
    <property type="term" value="F:ATP binding"/>
    <property type="evidence" value="ECO:0007669"/>
    <property type="project" value="UniProtKB-UniRule"/>
</dbReference>
<dbReference type="Pfam" id="PF19303">
    <property type="entry name" value="Anticodon_3"/>
    <property type="match status" value="1"/>
</dbReference>
<dbReference type="PANTHER" id="PTHR45765:SF1">
    <property type="entry name" value="METHIONINE--TRNA LIGASE, CYTOPLASMIC"/>
    <property type="match status" value="1"/>
</dbReference>
<dbReference type="InterPro" id="IPR041872">
    <property type="entry name" value="Anticodon_Met"/>
</dbReference>
<organism evidence="14">
    <name type="scientific">candidate division WS2 bacterium ADurb.Bin280</name>
    <dbReference type="NCBI Taxonomy" id="1852829"/>
    <lineage>
        <taxon>Bacteria</taxon>
        <taxon>candidate division WS2</taxon>
    </lineage>
</organism>
<dbReference type="GO" id="GO:0004825">
    <property type="term" value="F:methionine-tRNA ligase activity"/>
    <property type="evidence" value="ECO:0007669"/>
    <property type="project" value="UniProtKB-UniRule"/>
</dbReference>
<evidence type="ECO:0000256" key="11">
    <source>
        <dbReference type="HAMAP-Rule" id="MF_00098"/>
    </source>
</evidence>
<dbReference type="Gene3D" id="1.10.730.10">
    <property type="entry name" value="Isoleucyl-tRNA Synthetase, Domain 1"/>
    <property type="match status" value="1"/>
</dbReference>
<evidence type="ECO:0000256" key="7">
    <source>
        <dbReference type="ARBA" id="ARBA00022840"/>
    </source>
</evidence>
<sequence>MAKKVFIGAAWPYANNSMHLGHVAALIGGDVLARYHRLKGDEVLYVSGSDCYGTPIAVEAEKRGIDPEEIARKYDNEFRQTLCEDLGFSYDIFTNTLTQNHREIVQNNFKNLLAKEKIEEKEVELPYCESCQRFLPDRYIEGECPNCNFKDARGDQCDNCGSILDPKDLVNPRCKACGGRPIFKKSKHFFLKLAEIEPQIKEFISNSSGWRPNAKNFSLKFVEGGLHDRAITRDLEWGINIPIEGYEEKKIYVWFEAVTGYLSASIEWAKESAEEKKWEDFWKDNDAVHYYVHGKDNIPFHTIIWPAILMGLGELKLPDIIVSSEYLTLEGSQFSKSRKHAVWLPDFLKEFDSETLRYYLIANGPETSDADFSWDAFRDKTNNELIGNFANFINRTLSLIKNNFPDGLDFKGEYSEQQNELLSNAVTAHEEIGKKIESTNFRDALKTIFSLAENGNRYLNKNEPWKKIKTDRSEAEKDLLALANVILAICSLIEPFLPKTAKKIAQSVGLESLAWSFGPLDRVAVGDLSLLFEKLEDDKIEEQKEKLKK</sequence>
<dbReference type="GO" id="GO:0046872">
    <property type="term" value="F:metal ion binding"/>
    <property type="evidence" value="ECO:0007669"/>
    <property type="project" value="UniProtKB-KW"/>
</dbReference>
<dbReference type="InterPro" id="IPR023458">
    <property type="entry name" value="Met-tRNA_ligase_1"/>
</dbReference>
<keyword evidence="9 11" id="KW-0030">Aminoacyl-tRNA synthetase</keyword>
<reference evidence="14" key="1">
    <citation type="submission" date="2017-02" db="EMBL/GenBank/DDBJ databases">
        <title>Delving into the versatile metabolic prowess of the omnipresent phylum Bacteroidetes.</title>
        <authorList>
            <person name="Nobu M.K."/>
            <person name="Mei R."/>
            <person name="Narihiro T."/>
            <person name="Kuroda K."/>
            <person name="Liu W.-T."/>
        </authorList>
    </citation>
    <scope>NUCLEOTIDE SEQUENCE</scope>
    <source>
        <strain evidence="14">ADurb.Bin280</strain>
    </source>
</reference>
<dbReference type="GO" id="GO:0005829">
    <property type="term" value="C:cytosol"/>
    <property type="evidence" value="ECO:0007669"/>
    <property type="project" value="TreeGrafter"/>
</dbReference>
<evidence type="ECO:0000259" key="13">
    <source>
        <dbReference type="Pfam" id="PF19303"/>
    </source>
</evidence>
<dbReference type="InterPro" id="IPR001412">
    <property type="entry name" value="aa-tRNA-synth_I_CS"/>
</dbReference>
<protein>
    <recommendedName>
        <fullName evidence="11">Methionine--tRNA ligase</fullName>
        <ecNumber evidence="11">6.1.1.10</ecNumber>
    </recommendedName>
    <alternativeName>
        <fullName evidence="11">Methionyl-tRNA synthetase</fullName>
        <shortName evidence="11">MetRS</shortName>
    </alternativeName>
</protein>
<comment type="subunit">
    <text evidence="11">Monomer.</text>
</comment>
<keyword evidence="5 11" id="KW-0436">Ligase</keyword>
<dbReference type="PROSITE" id="PS00178">
    <property type="entry name" value="AA_TRNA_LIGASE_I"/>
    <property type="match status" value="1"/>
</dbReference>
<dbReference type="EMBL" id="MWBO01000010">
    <property type="protein sequence ID" value="OQA53112.1"/>
    <property type="molecule type" value="Genomic_DNA"/>
</dbReference>
<evidence type="ECO:0000256" key="4">
    <source>
        <dbReference type="ARBA" id="ARBA00022490"/>
    </source>
</evidence>
<dbReference type="CDD" id="cd00814">
    <property type="entry name" value="MetRS_core"/>
    <property type="match status" value="1"/>
</dbReference>
<evidence type="ECO:0000256" key="2">
    <source>
        <dbReference type="ARBA" id="ARBA00004496"/>
    </source>
</evidence>
<feature type="domain" description="Methionyl/Leucyl tRNA synthetase" evidence="12">
    <location>
        <begin position="6"/>
        <end position="397"/>
    </location>
</feature>
<dbReference type="SUPFAM" id="SSF52374">
    <property type="entry name" value="Nucleotidylyl transferase"/>
    <property type="match status" value="1"/>
</dbReference>
<feature type="short sequence motif" description="'KMSKS' region" evidence="11">
    <location>
        <begin position="333"/>
        <end position="337"/>
    </location>
</feature>
<comment type="cofactor">
    <cofactor evidence="11">
        <name>Zn(2+)</name>
        <dbReference type="ChEBI" id="CHEBI:29105"/>
    </cofactor>
    <text evidence="11">Binds 1 zinc ion per subunit.</text>
</comment>
<evidence type="ECO:0000256" key="6">
    <source>
        <dbReference type="ARBA" id="ARBA00022741"/>
    </source>
</evidence>
<dbReference type="InterPro" id="IPR029038">
    <property type="entry name" value="MetRS_Zn"/>
</dbReference>
<dbReference type="EC" id="6.1.1.10" evidence="11"/>
<keyword evidence="4 11" id="KW-0963">Cytoplasm</keyword>
<accession>A0A1V5SGG0</accession>